<evidence type="ECO:0000256" key="1">
    <source>
        <dbReference type="ARBA" id="ARBA00022737"/>
    </source>
</evidence>
<keyword evidence="3" id="KW-0732">Signal</keyword>
<dbReference type="EMBL" id="JANPWZ010002862">
    <property type="protein sequence ID" value="KAJ3555615.1"/>
    <property type="molecule type" value="Genomic_DNA"/>
</dbReference>
<sequence>MTGLYLAAFFGLNKAAASLLGGCKTDIRNSSGWTPLFWAAENGHEATVKLPLTAKVVDPDSKDVKGWTPLSRAASRTRPAQFG</sequence>
<evidence type="ECO:0000256" key="2">
    <source>
        <dbReference type="ARBA" id="ARBA00023043"/>
    </source>
</evidence>
<dbReference type="Proteomes" id="UP001148614">
    <property type="component" value="Unassembled WGS sequence"/>
</dbReference>
<evidence type="ECO:0000256" key="3">
    <source>
        <dbReference type="SAM" id="SignalP"/>
    </source>
</evidence>
<keyword evidence="5" id="KW-1185">Reference proteome</keyword>
<dbReference type="Pfam" id="PF12796">
    <property type="entry name" value="Ank_2"/>
    <property type="match status" value="1"/>
</dbReference>
<dbReference type="InterPro" id="IPR002110">
    <property type="entry name" value="Ankyrin_rpt"/>
</dbReference>
<comment type="caution">
    <text evidence="4">The sequence shown here is derived from an EMBL/GenBank/DDBJ whole genome shotgun (WGS) entry which is preliminary data.</text>
</comment>
<protein>
    <submittedName>
        <fullName evidence="4">Uncharacterized protein</fullName>
    </submittedName>
</protein>
<feature type="chain" id="PRO_5040956347" evidence="3">
    <location>
        <begin position="18"/>
        <end position="83"/>
    </location>
</feature>
<proteinExistence type="predicted"/>
<dbReference type="InterPro" id="IPR036770">
    <property type="entry name" value="Ankyrin_rpt-contain_sf"/>
</dbReference>
<keyword evidence="2" id="KW-0040">ANK repeat</keyword>
<dbReference type="GO" id="GO:0085020">
    <property type="term" value="P:protein K6-linked ubiquitination"/>
    <property type="evidence" value="ECO:0007669"/>
    <property type="project" value="TreeGrafter"/>
</dbReference>
<gene>
    <name evidence="4" type="ORF">NPX13_g10321</name>
</gene>
<accession>A0A9W8N512</accession>
<dbReference type="SUPFAM" id="SSF48403">
    <property type="entry name" value="Ankyrin repeat"/>
    <property type="match status" value="1"/>
</dbReference>
<organism evidence="4 5">
    <name type="scientific">Xylaria arbuscula</name>
    <dbReference type="NCBI Taxonomy" id="114810"/>
    <lineage>
        <taxon>Eukaryota</taxon>
        <taxon>Fungi</taxon>
        <taxon>Dikarya</taxon>
        <taxon>Ascomycota</taxon>
        <taxon>Pezizomycotina</taxon>
        <taxon>Sordariomycetes</taxon>
        <taxon>Xylariomycetidae</taxon>
        <taxon>Xylariales</taxon>
        <taxon>Xylariaceae</taxon>
        <taxon>Xylaria</taxon>
    </lineage>
</organism>
<reference evidence="4" key="1">
    <citation type="submission" date="2022-07" db="EMBL/GenBank/DDBJ databases">
        <title>Genome Sequence of Xylaria arbuscula.</title>
        <authorList>
            <person name="Buettner E."/>
        </authorList>
    </citation>
    <scope>NUCLEOTIDE SEQUENCE</scope>
    <source>
        <strain evidence="4">VT107</strain>
    </source>
</reference>
<dbReference type="PANTHER" id="PTHR24171:SF8">
    <property type="entry name" value="BRCA1-ASSOCIATED RING DOMAIN PROTEIN 1"/>
    <property type="match status" value="1"/>
</dbReference>
<dbReference type="Gene3D" id="1.25.40.20">
    <property type="entry name" value="Ankyrin repeat-containing domain"/>
    <property type="match status" value="1"/>
</dbReference>
<keyword evidence="1" id="KW-0677">Repeat</keyword>
<feature type="signal peptide" evidence="3">
    <location>
        <begin position="1"/>
        <end position="17"/>
    </location>
</feature>
<dbReference type="AlphaFoldDB" id="A0A9W8N512"/>
<name>A0A9W8N512_9PEZI</name>
<dbReference type="GO" id="GO:0004842">
    <property type="term" value="F:ubiquitin-protein transferase activity"/>
    <property type="evidence" value="ECO:0007669"/>
    <property type="project" value="TreeGrafter"/>
</dbReference>
<evidence type="ECO:0000313" key="4">
    <source>
        <dbReference type="EMBL" id="KAJ3555615.1"/>
    </source>
</evidence>
<dbReference type="PANTHER" id="PTHR24171">
    <property type="entry name" value="ANKYRIN REPEAT DOMAIN-CONTAINING PROTEIN 39-RELATED"/>
    <property type="match status" value="1"/>
</dbReference>
<evidence type="ECO:0000313" key="5">
    <source>
        <dbReference type="Proteomes" id="UP001148614"/>
    </source>
</evidence>